<comment type="caution">
    <text evidence="9">The sequence shown here is derived from an EMBL/GenBank/DDBJ whole genome shotgun (WGS) entry which is preliminary data.</text>
</comment>
<dbReference type="GO" id="GO:0005886">
    <property type="term" value="C:plasma membrane"/>
    <property type="evidence" value="ECO:0007669"/>
    <property type="project" value="TreeGrafter"/>
</dbReference>
<keyword evidence="3" id="KW-0808">Transferase</keyword>
<keyword evidence="5" id="KW-0448">Lipopolysaccharide biosynthesis</keyword>
<dbReference type="InterPro" id="IPR029044">
    <property type="entry name" value="Nucleotide-diphossugar_trans"/>
</dbReference>
<accession>A0A0F9GDY3</accession>
<keyword evidence="2" id="KW-0328">Glycosyltransferase</keyword>
<keyword evidence="4" id="KW-0812">Transmembrane</keyword>
<evidence type="ECO:0000256" key="6">
    <source>
        <dbReference type="ARBA" id="ARBA00022989"/>
    </source>
</evidence>
<name>A0A0F9GDY3_9ZZZZ</name>
<dbReference type="Gene3D" id="3.90.550.10">
    <property type="entry name" value="Spore Coat Polysaccharide Biosynthesis Protein SpsA, Chain A"/>
    <property type="match status" value="1"/>
</dbReference>
<keyword evidence="6" id="KW-1133">Transmembrane helix</keyword>
<evidence type="ECO:0000256" key="1">
    <source>
        <dbReference type="ARBA" id="ARBA00022475"/>
    </source>
</evidence>
<feature type="domain" description="Glycosyltransferase 2-like" evidence="8">
    <location>
        <begin position="14"/>
        <end position="172"/>
    </location>
</feature>
<dbReference type="InterPro" id="IPR001173">
    <property type="entry name" value="Glyco_trans_2-like"/>
</dbReference>
<dbReference type="GO" id="GO:0009103">
    <property type="term" value="P:lipopolysaccharide biosynthetic process"/>
    <property type="evidence" value="ECO:0007669"/>
    <property type="project" value="UniProtKB-KW"/>
</dbReference>
<dbReference type="CDD" id="cd04187">
    <property type="entry name" value="DPM1_like_bac"/>
    <property type="match status" value="1"/>
</dbReference>
<reference evidence="9" key="1">
    <citation type="journal article" date="2015" name="Nature">
        <title>Complex archaea that bridge the gap between prokaryotes and eukaryotes.</title>
        <authorList>
            <person name="Spang A."/>
            <person name="Saw J.H."/>
            <person name="Jorgensen S.L."/>
            <person name="Zaremba-Niedzwiedzka K."/>
            <person name="Martijn J."/>
            <person name="Lind A.E."/>
            <person name="van Eijk R."/>
            <person name="Schleper C."/>
            <person name="Guy L."/>
            <person name="Ettema T.J."/>
        </authorList>
    </citation>
    <scope>NUCLEOTIDE SEQUENCE</scope>
</reference>
<dbReference type="EMBL" id="LAZR01026779">
    <property type="protein sequence ID" value="KKL67685.1"/>
    <property type="molecule type" value="Genomic_DNA"/>
</dbReference>
<evidence type="ECO:0000256" key="7">
    <source>
        <dbReference type="ARBA" id="ARBA00023136"/>
    </source>
</evidence>
<dbReference type="PANTHER" id="PTHR48090">
    <property type="entry name" value="UNDECAPRENYL-PHOSPHATE 4-DEOXY-4-FORMAMIDO-L-ARABINOSE TRANSFERASE-RELATED"/>
    <property type="match status" value="1"/>
</dbReference>
<dbReference type="GO" id="GO:0099621">
    <property type="term" value="F:undecaprenyl-phosphate 4-deoxy-4-formamido-L-arabinose transferase activity"/>
    <property type="evidence" value="ECO:0007669"/>
    <property type="project" value="TreeGrafter"/>
</dbReference>
<gene>
    <name evidence="9" type="ORF">LCGC14_2132490</name>
</gene>
<evidence type="ECO:0000256" key="2">
    <source>
        <dbReference type="ARBA" id="ARBA00022676"/>
    </source>
</evidence>
<sequence length="257" mass="29628">MRFEPATRYDLQLSIIIPVKDEDQNVAALAEEISNVLHTLSTSWECIWIDDGSTDTTLDELAKINRKDGCHQFISLTRNYGQSAALALGFTSARGQILVTMDGDGQNDPKSIPAMINRLKDEDADMVNGWRIKRKDTFLRKMASYVANSFRNRLTRDHVKDVGCSLRVFRHHCIENIPIFKGMHRFLPTLVRMRGFSKIIEMPVHHRPRKFGETKYGINNRLWVGIADTFAIRWMRSRMTFPEVKSSSLLQEEEKNL</sequence>
<evidence type="ECO:0000256" key="4">
    <source>
        <dbReference type="ARBA" id="ARBA00022692"/>
    </source>
</evidence>
<dbReference type="SUPFAM" id="SSF53448">
    <property type="entry name" value="Nucleotide-diphospho-sugar transferases"/>
    <property type="match status" value="1"/>
</dbReference>
<keyword evidence="7" id="KW-0472">Membrane</keyword>
<proteinExistence type="predicted"/>
<evidence type="ECO:0000313" key="9">
    <source>
        <dbReference type="EMBL" id="KKL67685.1"/>
    </source>
</evidence>
<dbReference type="AlphaFoldDB" id="A0A0F9GDY3"/>
<evidence type="ECO:0000256" key="3">
    <source>
        <dbReference type="ARBA" id="ARBA00022679"/>
    </source>
</evidence>
<evidence type="ECO:0000256" key="5">
    <source>
        <dbReference type="ARBA" id="ARBA00022985"/>
    </source>
</evidence>
<dbReference type="Pfam" id="PF00535">
    <property type="entry name" value="Glycos_transf_2"/>
    <property type="match status" value="1"/>
</dbReference>
<evidence type="ECO:0000259" key="8">
    <source>
        <dbReference type="Pfam" id="PF00535"/>
    </source>
</evidence>
<protein>
    <recommendedName>
        <fullName evidence="8">Glycosyltransferase 2-like domain-containing protein</fullName>
    </recommendedName>
</protein>
<keyword evidence="1" id="KW-1003">Cell membrane</keyword>
<organism evidence="9">
    <name type="scientific">marine sediment metagenome</name>
    <dbReference type="NCBI Taxonomy" id="412755"/>
    <lineage>
        <taxon>unclassified sequences</taxon>
        <taxon>metagenomes</taxon>
        <taxon>ecological metagenomes</taxon>
    </lineage>
</organism>
<dbReference type="PANTHER" id="PTHR48090:SF3">
    <property type="entry name" value="UNDECAPRENYL-PHOSPHATE 4-DEOXY-4-FORMAMIDO-L-ARABINOSE TRANSFERASE"/>
    <property type="match status" value="1"/>
</dbReference>
<dbReference type="InterPro" id="IPR050256">
    <property type="entry name" value="Glycosyltransferase_2"/>
</dbReference>